<dbReference type="STRING" id="102285.A0A158QJ06"/>
<evidence type="ECO:0000313" key="3">
    <source>
        <dbReference type="Proteomes" id="UP000278807"/>
    </source>
</evidence>
<dbReference type="GO" id="GO:0005096">
    <property type="term" value="F:GTPase activator activity"/>
    <property type="evidence" value="ECO:0007669"/>
    <property type="project" value="TreeGrafter"/>
</dbReference>
<organism evidence="4">
    <name type="scientific">Rodentolepis nana</name>
    <name type="common">Dwarf tapeworm</name>
    <name type="synonym">Hymenolepis nana</name>
    <dbReference type="NCBI Taxonomy" id="102285"/>
    <lineage>
        <taxon>Eukaryota</taxon>
        <taxon>Metazoa</taxon>
        <taxon>Spiralia</taxon>
        <taxon>Lophotrochozoa</taxon>
        <taxon>Platyhelminthes</taxon>
        <taxon>Cestoda</taxon>
        <taxon>Eucestoda</taxon>
        <taxon>Cyclophyllidea</taxon>
        <taxon>Hymenolepididae</taxon>
        <taxon>Rodentolepis</taxon>
    </lineage>
</organism>
<dbReference type="Gene3D" id="1.10.555.10">
    <property type="entry name" value="Rho GTPase activation protein"/>
    <property type="match status" value="1"/>
</dbReference>
<gene>
    <name evidence="2" type="ORF">HNAJ_LOCUS10658</name>
</gene>
<dbReference type="WBParaSite" id="HNAJ_0001066301-mRNA-1">
    <property type="protein sequence ID" value="HNAJ_0001066301-mRNA-1"/>
    <property type="gene ID" value="HNAJ_0001066301"/>
</dbReference>
<evidence type="ECO:0000313" key="4">
    <source>
        <dbReference type="WBParaSite" id="HNAJ_0001066301-mRNA-1"/>
    </source>
</evidence>
<dbReference type="PROSITE" id="PS50238">
    <property type="entry name" value="RHOGAP"/>
    <property type="match status" value="1"/>
</dbReference>
<reference evidence="2 3" key="2">
    <citation type="submission" date="2018-11" db="EMBL/GenBank/DDBJ databases">
        <authorList>
            <consortium name="Pathogen Informatics"/>
        </authorList>
    </citation>
    <scope>NUCLEOTIDE SEQUENCE [LARGE SCALE GENOMIC DNA]</scope>
</reference>
<evidence type="ECO:0000313" key="2">
    <source>
        <dbReference type="EMBL" id="VDO08453.1"/>
    </source>
</evidence>
<dbReference type="Pfam" id="PF00620">
    <property type="entry name" value="RhoGAP"/>
    <property type="match status" value="1"/>
</dbReference>
<dbReference type="Proteomes" id="UP000278807">
    <property type="component" value="Unassembled WGS sequence"/>
</dbReference>
<dbReference type="SMART" id="SM00324">
    <property type="entry name" value="RhoGAP"/>
    <property type="match status" value="1"/>
</dbReference>
<protein>
    <submittedName>
        <fullName evidence="4">Rho-GAP domain-containing protein</fullName>
    </submittedName>
</protein>
<dbReference type="SUPFAM" id="SSF48350">
    <property type="entry name" value="GTPase activation domain, GAP"/>
    <property type="match status" value="1"/>
</dbReference>
<dbReference type="InterPro" id="IPR000198">
    <property type="entry name" value="RhoGAP_dom"/>
</dbReference>
<dbReference type="CDD" id="cd00159">
    <property type="entry name" value="RhoGAP"/>
    <property type="match status" value="1"/>
</dbReference>
<feature type="domain" description="Rho-GAP" evidence="1">
    <location>
        <begin position="28"/>
        <end position="209"/>
    </location>
</feature>
<dbReference type="OrthoDB" id="9994905at2759"/>
<sequence length="383" mass="43484">MPLLPRIKSCVRRKDKITRRPTKVYFNVKFTDAFKSENLASQLKSLLVYIAREGVTVTDLFRRPGNIQSIRRIISDLEAGVPVNWMDYNFYTLANLAKRFLLNIDGGLLGKESEMALFDALEVNDLDTRNARMKSIITSQPKTVQHLLTLLFGTWFRMIYHTEVNAMSVEAVAKSVAGSIFPNMTTSAENVEKASKVMEILIVGFASTEIFGRDLIDYFTQETGTSISRIEKFKYEFRYPKDVPRQYSLQMFRQMLINESRKHGFDILQDEVTKEQFEQVNQTMTLDLPDYLFPPIQQSESETSVGDKGAVSRNASLRLPLSSLQASCTASPATIAFPSTPVRSSSVVDENDPRRFELFTSVLMPIYVNLVHVCLCLVTLTSF</sequence>
<dbReference type="AlphaFoldDB" id="A0A158QJ06"/>
<reference evidence="4" key="1">
    <citation type="submission" date="2016-04" db="UniProtKB">
        <authorList>
            <consortium name="WormBaseParasite"/>
        </authorList>
    </citation>
    <scope>IDENTIFICATION</scope>
</reference>
<keyword evidence="3" id="KW-1185">Reference proteome</keyword>
<name>A0A158QJ06_RODNA</name>
<dbReference type="GO" id="GO:0007165">
    <property type="term" value="P:signal transduction"/>
    <property type="evidence" value="ECO:0007669"/>
    <property type="project" value="InterPro"/>
</dbReference>
<accession>A0A158QJ06</accession>
<dbReference type="InterPro" id="IPR008936">
    <property type="entry name" value="Rho_GTPase_activation_prot"/>
</dbReference>
<proteinExistence type="predicted"/>
<dbReference type="PANTHER" id="PTHR23179">
    <property type="entry name" value="T-CELL ACTIVATION RHO GTPASE ACTIVATING PROTEIN-RELATED"/>
    <property type="match status" value="1"/>
</dbReference>
<evidence type="ECO:0000259" key="1">
    <source>
        <dbReference type="PROSITE" id="PS50238"/>
    </source>
</evidence>
<dbReference type="EMBL" id="UZAE01013147">
    <property type="protein sequence ID" value="VDO08453.1"/>
    <property type="molecule type" value="Genomic_DNA"/>
</dbReference>
<dbReference type="PANTHER" id="PTHR23179:SF27">
    <property type="entry name" value="RHO GTPASE ACTIVATING PROTEIN AT 71E, ISOFORM D"/>
    <property type="match status" value="1"/>
</dbReference>